<dbReference type="InterPro" id="IPR000210">
    <property type="entry name" value="BTB/POZ_dom"/>
</dbReference>
<protein>
    <submittedName>
        <fullName evidence="4">Zinc finger and BTB domain-containing</fullName>
    </submittedName>
</protein>
<keyword evidence="5" id="KW-1185">Reference proteome</keyword>
<comment type="pathway">
    <text evidence="1">Protein modification; protein ubiquitination.</text>
</comment>
<proteinExistence type="predicted"/>
<evidence type="ECO:0000259" key="3">
    <source>
        <dbReference type="PROSITE" id="PS50097"/>
    </source>
</evidence>
<dbReference type="Pfam" id="PF00651">
    <property type="entry name" value="BTB"/>
    <property type="match status" value="1"/>
</dbReference>
<dbReference type="PROSITE" id="PS50097">
    <property type="entry name" value="BTB"/>
    <property type="match status" value="1"/>
</dbReference>
<dbReference type="Proteomes" id="UP000239649">
    <property type="component" value="Unassembled WGS sequence"/>
</dbReference>
<dbReference type="SMART" id="SM00225">
    <property type="entry name" value="BTB"/>
    <property type="match status" value="1"/>
</dbReference>
<dbReference type="AlphaFoldDB" id="A0A2P6V7B2"/>
<dbReference type="Gene3D" id="3.30.710.10">
    <property type="entry name" value="Potassium Channel Kv1.1, Chain A"/>
    <property type="match status" value="1"/>
</dbReference>
<feature type="region of interest" description="Disordered" evidence="2">
    <location>
        <begin position="217"/>
        <end position="246"/>
    </location>
</feature>
<evidence type="ECO:0000313" key="5">
    <source>
        <dbReference type="Proteomes" id="UP000239649"/>
    </source>
</evidence>
<name>A0A2P6V7B2_9CHLO</name>
<evidence type="ECO:0000256" key="1">
    <source>
        <dbReference type="ARBA" id="ARBA00004906"/>
    </source>
</evidence>
<feature type="domain" description="BTB" evidence="3">
    <location>
        <begin position="28"/>
        <end position="102"/>
    </location>
</feature>
<dbReference type="OrthoDB" id="8922241at2759"/>
<organism evidence="4 5">
    <name type="scientific">Micractinium conductrix</name>
    <dbReference type="NCBI Taxonomy" id="554055"/>
    <lineage>
        <taxon>Eukaryota</taxon>
        <taxon>Viridiplantae</taxon>
        <taxon>Chlorophyta</taxon>
        <taxon>core chlorophytes</taxon>
        <taxon>Trebouxiophyceae</taxon>
        <taxon>Chlorellales</taxon>
        <taxon>Chlorellaceae</taxon>
        <taxon>Chlorella clade</taxon>
        <taxon>Micractinium</taxon>
    </lineage>
</organism>
<evidence type="ECO:0000256" key="2">
    <source>
        <dbReference type="SAM" id="MobiDB-lite"/>
    </source>
</evidence>
<sequence length="278" mass="29064">MLVRTSSGNTSVGHLSHSPHGFSVLHRPDVNFQCGGLVFPVHSLLLSVSSSFFCDFFSYLRKNGQARPDTISLDAVKCGALSAVSMSYYLDWAYSGTLPSFDEICEAVELLRLAAFFGNAPLVAALAAHLAAQLSAMPEAELLEVFRAAVDLKHRRLTTDCLVLLLPQFGTSAADTTVAAAIDHMDAALSKAVLTQLAVLGGASPLQACASVGDEPSFACAPSDPPPSSPEGVCTPGRSRASDGGEAGGPVFAVTAAAELKRLKAAFVRVLEAKNWGQ</sequence>
<dbReference type="EMBL" id="LHPF02000023">
    <property type="protein sequence ID" value="PSC69973.1"/>
    <property type="molecule type" value="Genomic_DNA"/>
</dbReference>
<reference evidence="4 5" key="1">
    <citation type="journal article" date="2018" name="Plant J.">
        <title>Genome sequences of Chlorella sorokiniana UTEX 1602 and Micractinium conductrix SAG 241.80: implications to maltose excretion by a green alga.</title>
        <authorList>
            <person name="Arriola M.B."/>
            <person name="Velmurugan N."/>
            <person name="Zhang Y."/>
            <person name="Plunkett M.H."/>
            <person name="Hondzo H."/>
            <person name="Barney B.M."/>
        </authorList>
    </citation>
    <scope>NUCLEOTIDE SEQUENCE [LARGE SCALE GENOMIC DNA]</scope>
    <source>
        <strain evidence="4 5">SAG 241.80</strain>
    </source>
</reference>
<comment type="caution">
    <text evidence="4">The sequence shown here is derived from an EMBL/GenBank/DDBJ whole genome shotgun (WGS) entry which is preliminary data.</text>
</comment>
<dbReference type="InterPro" id="IPR011333">
    <property type="entry name" value="SKP1/BTB/POZ_sf"/>
</dbReference>
<dbReference type="STRING" id="554055.A0A2P6V7B2"/>
<dbReference type="SUPFAM" id="SSF54695">
    <property type="entry name" value="POZ domain"/>
    <property type="match status" value="1"/>
</dbReference>
<evidence type="ECO:0000313" key="4">
    <source>
        <dbReference type="EMBL" id="PSC69973.1"/>
    </source>
</evidence>
<accession>A0A2P6V7B2</accession>
<gene>
    <name evidence="4" type="ORF">C2E20_6635</name>
</gene>